<dbReference type="Pfam" id="PF05871">
    <property type="entry name" value="ESCRT-II"/>
    <property type="match status" value="1"/>
</dbReference>
<comment type="caution">
    <text evidence="9">The sequence shown here is derived from an EMBL/GenBank/DDBJ whole genome shotgun (WGS) entry which is preliminary data.</text>
</comment>
<proteinExistence type="inferred from homology"/>
<dbReference type="OrthoDB" id="245150at2759"/>
<comment type="similarity">
    <text evidence="2">Belongs to the VPS25 family.</text>
</comment>
<dbReference type="PANTHER" id="PTHR13149">
    <property type="entry name" value="VACUOLAR PROTEIN SORTING-ASSOCIATED PROTEIN VPS25"/>
    <property type="match status" value="1"/>
</dbReference>
<dbReference type="FunFam" id="1.10.10.570:FF:000003">
    <property type="entry name" value="Vacuolar protein-sorting-associated protein 25"/>
    <property type="match status" value="1"/>
</dbReference>
<evidence type="ECO:0000256" key="3">
    <source>
        <dbReference type="ARBA" id="ARBA00017934"/>
    </source>
</evidence>
<dbReference type="EMBL" id="JAAVMX010000009">
    <property type="protein sequence ID" value="KAF4504739.1"/>
    <property type="molecule type" value="Genomic_DNA"/>
</dbReference>
<dbReference type="InterPro" id="IPR014041">
    <property type="entry name" value="ESCRT-II_cplx_Vps25-sub_N"/>
</dbReference>
<evidence type="ECO:0000256" key="4">
    <source>
        <dbReference type="ARBA" id="ARBA00022448"/>
    </source>
</evidence>
<dbReference type="GO" id="GO:0016236">
    <property type="term" value="P:macroautophagy"/>
    <property type="evidence" value="ECO:0007669"/>
    <property type="project" value="UniProtKB-ARBA"/>
</dbReference>
<name>A0A8H4LSC1_9HYPO</name>
<evidence type="ECO:0000313" key="10">
    <source>
        <dbReference type="Proteomes" id="UP000557566"/>
    </source>
</evidence>
<dbReference type="Proteomes" id="UP000557566">
    <property type="component" value="Unassembled WGS sequence"/>
</dbReference>
<feature type="compositionally biased region" description="Pro residues" evidence="8">
    <location>
        <begin position="8"/>
        <end position="21"/>
    </location>
</feature>
<sequence>MASTASPAPKPPPQPADSPGPFPFPRAYHFPAFFTRQTNLTTHHAQLSKWSALVLAYARHHRIFRLHLSAAADSDLFSNRRIHRRLSPADIRDLLDFMRRDGRAEYLDAKDSGDVVFVHWRMPDEWAAIVEAYVEDSGQKGGVLTLYELTEGEATKGTQLNGIDSQVLLKALNILVKRGKAQIFGQEDSLGVKFF</sequence>
<dbReference type="GO" id="GO:0043328">
    <property type="term" value="P:protein transport to vacuole involved in ubiquitin-dependent protein catabolic process via the multivesicular body sorting pathway"/>
    <property type="evidence" value="ECO:0007669"/>
    <property type="project" value="TreeGrafter"/>
</dbReference>
<dbReference type="InterPro" id="IPR008570">
    <property type="entry name" value="ESCRT-II_cplx_Vps25-sub"/>
</dbReference>
<keyword evidence="6" id="KW-0653">Protein transport</keyword>
<protein>
    <recommendedName>
        <fullName evidence="3">Vacuolar protein-sorting-associated protein 25</fullName>
    </recommendedName>
    <alternativeName>
        <fullName evidence="7">ESCRT-II complex subunit VPS25</fullName>
    </alternativeName>
</protein>
<gene>
    <name evidence="9" type="ORF">G6O67_008148</name>
</gene>
<keyword evidence="4" id="KW-0813">Transport</keyword>
<comment type="subcellular location">
    <subcellularLocation>
        <location evidence="1">Cytoplasm</location>
    </subcellularLocation>
</comment>
<dbReference type="Gene3D" id="1.10.10.570">
    <property type="entry name" value="Winged helix' DNA-binding domain. Chain C. Domain 1"/>
    <property type="match status" value="1"/>
</dbReference>
<evidence type="ECO:0000256" key="7">
    <source>
        <dbReference type="ARBA" id="ARBA00030094"/>
    </source>
</evidence>
<dbReference type="InterPro" id="IPR036390">
    <property type="entry name" value="WH_DNA-bd_sf"/>
</dbReference>
<evidence type="ECO:0000313" key="9">
    <source>
        <dbReference type="EMBL" id="KAF4504739.1"/>
    </source>
</evidence>
<dbReference type="GO" id="GO:0000814">
    <property type="term" value="C:ESCRT II complex"/>
    <property type="evidence" value="ECO:0007669"/>
    <property type="project" value="InterPro"/>
</dbReference>
<dbReference type="PANTHER" id="PTHR13149:SF0">
    <property type="entry name" value="VACUOLAR PROTEIN-SORTING-ASSOCIATED PROTEIN 25"/>
    <property type="match status" value="1"/>
</dbReference>
<dbReference type="AlphaFoldDB" id="A0A8H4LSC1"/>
<dbReference type="FunFam" id="1.10.10.10:FF:000141">
    <property type="entry name" value="vacuolar protein-sorting-associated protein 25"/>
    <property type="match status" value="1"/>
</dbReference>
<evidence type="ECO:0000256" key="1">
    <source>
        <dbReference type="ARBA" id="ARBA00004496"/>
    </source>
</evidence>
<dbReference type="Gene3D" id="1.10.10.10">
    <property type="entry name" value="Winged helix-like DNA-binding domain superfamily/Winged helix DNA-binding domain"/>
    <property type="match status" value="1"/>
</dbReference>
<dbReference type="InterPro" id="IPR036388">
    <property type="entry name" value="WH-like_DNA-bd_sf"/>
</dbReference>
<evidence type="ECO:0000256" key="5">
    <source>
        <dbReference type="ARBA" id="ARBA00022490"/>
    </source>
</evidence>
<accession>A0A8H4LSC1</accession>
<dbReference type="SUPFAM" id="SSF46785">
    <property type="entry name" value="Winged helix' DNA-binding domain"/>
    <property type="match status" value="2"/>
</dbReference>
<feature type="region of interest" description="Disordered" evidence="8">
    <location>
        <begin position="1"/>
        <end position="21"/>
    </location>
</feature>
<evidence type="ECO:0000256" key="8">
    <source>
        <dbReference type="SAM" id="MobiDB-lite"/>
    </source>
</evidence>
<keyword evidence="10" id="KW-1185">Reference proteome</keyword>
<evidence type="ECO:0000256" key="2">
    <source>
        <dbReference type="ARBA" id="ARBA00009674"/>
    </source>
</evidence>
<dbReference type="GO" id="GO:0005198">
    <property type="term" value="F:structural molecule activity"/>
    <property type="evidence" value="ECO:0007669"/>
    <property type="project" value="TreeGrafter"/>
</dbReference>
<evidence type="ECO:0000256" key="6">
    <source>
        <dbReference type="ARBA" id="ARBA00022927"/>
    </source>
</evidence>
<dbReference type="GO" id="GO:0042803">
    <property type="term" value="F:protein homodimerization activity"/>
    <property type="evidence" value="ECO:0007669"/>
    <property type="project" value="TreeGrafter"/>
</dbReference>
<keyword evidence="5" id="KW-0963">Cytoplasm</keyword>
<reference evidence="9 10" key="1">
    <citation type="journal article" date="2020" name="Genome Biol. Evol.">
        <title>A new high-quality draft genome assembly of the Chinese cordyceps Ophiocordyceps sinensis.</title>
        <authorList>
            <person name="Shu R."/>
            <person name="Zhang J."/>
            <person name="Meng Q."/>
            <person name="Zhang H."/>
            <person name="Zhou G."/>
            <person name="Li M."/>
            <person name="Wu P."/>
            <person name="Zhao Y."/>
            <person name="Chen C."/>
            <person name="Qin Q."/>
        </authorList>
    </citation>
    <scope>NUCLEOTIDE SEQUENCE [LARGE SCALE GENOMIC DNA]</scope>
    <source>
        <strain evidence="9 10">IOZ07</strain>
    </source>
</reference>
<organism evidence="9 10">
    <name type="scientific">Ophiocordyceps sinensis</name>
    <dbReference type="NCBI Taxonomy" id="72228"/>
    <lineage>
        <taxon>Eukaryota</taxon>
        <taxon>Fungi</taxon>
        <taxon>Dikarya</taxon>
        <taxon>Ascomycota</taxon>
        <taxon>Pezizomycotina</taxon>
        <taxon>Sordariomycetes</taxon>
        <taxon>Hypocreomycetidae</taxon>
        <taxon>Hypocreales</taxon>
        <taxon>Ophiocordycipitaceae</taxon>
        <taxon>Ophiocordyceps</taxon>
    </lineage>
</organism>